<gene>
    <name evidence="1" type="ORF">POPTR_002G074550</name>
</gene>
<dbReference type="InParanoid" id="A0A3N7EP97"/>
<accession>A0A3N7EP97</accession>
<dbReference type="AlphaFoldDB" id="A0A3N7EP97"/>
<name>A0A3N7EP97_POPTR</name>
<dbReference type="EMBL" id="CM009291">
    <property type="protein sequence ID" value="RQO86635.1"/>
    <property type="molecule type" value="Genomic_DNA"/>
</dbReference>
<reference evidence="1 2" key="1">
    <citation type="journal article" date="2006" name="Science">
        <title>The genome of black cottonwood, Populus trichocarpa (Torr. &amp; Gray).</title>
        <authorList>
            <person name="Tuskan G.A."/>
            <person name="Difazio S."/>
            <person name="Jansson S."/>
            <person name="Bohlmann J."/>
            <person name="Grigoriev I."/>
            <person name="Hellsten U."/>
            <person name="Putnam N."/>
            <person name="Ralph S."/>
            <person name="Rombauts S."/>
            <person name="Salamov A."/>
            <person name="Schein J."/>
            <person name="Sterck L."/>
            <person name="Aerts A."/>
            <person name="Bhalerao R.R."/>
            <person name="Bhalerao R.P."/>
            <person name="Blaudez D."/>
            <person name="Boerjan W."/>
            <person name="Brun A."/>
            <person name="Brunner A."/>
            <person name="Busov V."/>
            <person name="Campbell M."/>
            <person name="Carlson J."/>
            <person name="Chalot M."/>
            <person name="Chapman J."/>
            <person name="Chen G.L."/>
            <person name="Cooper D."/>
            <person name="Coutinho P.M."/>
            <person name="Couturier J."/>
            <person name="Covert S."/>
            <person name="Cronk Q."/>
            <person name="Cunningham R."/>
            <person name="Davis J."/>
            <person name="Degroeve S."/>
            <person name="Dejardin A."/>
            <person name="Depamphilis C."/>
            <person name="Detter J."/>
            <person name="Dirks B."/>
            <person name="Dubchak I."/>
            <person name="Duplessis S."/>
            <person name="Ehlting J."/>
            <person name="Ellis B."/>
            <person name="Gendler K."/>
            <person name="Goodstein D."/>
            <person name="Gribskov M."/>
            <person name="Grimwood J."/>
            <person name="Groover A."/>
            <person name="Gunter L."/>
            <person name="Hamberger B."/>
            <person name="Heinze B."/>
            <person name="Helariutta Y."/>
            <person name="Henrissat B."/>
            <person name="Holligan D."/>
            <person name="Holt R."/>
            <person name="Huang W."/>
            <person name="Islam-Faridi N."/>
            <person name="Jones S."/>
            <person name="Jones-Rhoades M."/>
            <person name="Jorgensen R."/>
            <person name="Joshi C."/>
            <person name="Kangasjarvi J."/>
            <person name="Karlsson J."/>
            <person name="Kelleher C."/>
            <person name="Kirkpatrick R."/>
            <person name="Kirst M."/>
            <person name="Kohler A."/>
            <person name="Kalluri U."/>
            <person name="Larimer F."/>
            <person name="Leebens-Mack J."/>
            <person name="Leple J.C."/>
            <person name="Locascio P."/>
            <person name="Lou Y."/>
            <person name="Lucas S."/>
            <person name="Martin F."/>
            <person name="Montanini B."/>
            <person name="Napoli C."/>
            <person name="Nelson D.R."/>
            <person name="Nelson C."/>
            <person name="Nieminen K."/>
            <person name="Nilsson O."/>
            <person name="Pereda V."/>
            <person name="Peter G."/>
            <person name="Philippe R."/>
            <person name="Pilate G."/>
            <person name="Poliakov A."/>
            <person name="Razumovskaya J."/>
            <person name="Richardson P."/>
            <person name="Rinaldi C."/>
            <person name="Ritland K."/>
            <person name="Rouze P."/>
            <person name="Ryaboy D."/>
            <person name="Schmutz J."/>
            <person name="Schrader J."/>
            <person name="Segerman B."/>
            <person name="Shin H."/>
            <person name="Siddiqui A."/>
            <person name="Sterky F."/>
            <person name="Terry A."/>
            <person name="Tsai C.J."/>
            <person name="Uberbacher E."/>
            <person name="Unneberg P."/>
            <person name="Vahala J."/>
            <person name="Wall K."/>
            <person name="Wessler S."/>
            <person name="Yang G."/>
            <person name="Yin T."/>
            <person name="Douglas C."/>
            <person name="Marra M."/>
            <person name="Sandberg G."/>
            <person name="Van de Peer Y."/>
            <person name="Rokhsar D."/>
        </authorList>
    </citation>
    <scope>NUCLEOTIDE SEQUENCE [LARGE SCALE GENOMIC DNA]</scope>
    <source>
        <strain evidence="2">cv. Nisqually</strain>
    </source>
</reference>
<evidence type="ECO:0000313" key="2">
    <source>
        <dbReference type="Proteomes" id="UP000006729"/>
    </source>
</evidence>
<protein>
    <submittedName>
        <fullName evidence="1">Uncharacterized protein</fullName>
    </submittedName>
</protein>
<evidence type="ECO:0000313" key="1">
    <source>
        <dbReference type="EMBL" id="RQO86635.1"/>
    </source>
</evidence>
<keyword evidence="2" id="KW-1185">Reference proteome</keyword>
<organism evidence="1 2">
    <name type="scientific">Populus trichocarpa</name>
    <name type="common">Western balsam poplar</name>
    <name type="synonym">Populus balsamifera subsp. trichocarpa</name>
    <dbReference type="NCBI Taxonomy" id="3694"/>
    <lineage>
        <taxon>Eukaryota</taxon>
        <taxon>Viridiplantae</taxon>
        <taxon>Streptophyta</taxon>
        <taxon>Embryophyta</taxon>
        <taxon>Tracheophyta</taxon>
        <taxon>Spermatophyta</taxon>
        <taxon>Magnoliopsida</taxon>
        <taxon>eudicotyledons</taxon>
        <taxon>Gunneridae</taxon>
        <taxon>Pentapetalae</taxon>
        <taxon>rosids</taxon>
        <taxon>fabids</taxon>
        <taxon>Malpighiales</taxon>
        <taxon>Salicaceae</taxon>
        <taxon>Saliceae</taxon>
        <taxon>Populus</taxon>
    </lineage>
</organism>
<sequence length="66" mass="7806">MQPRKGCGNQHKGSGSRKYFWCFANVIKFFHRRPIQIFQMPLSRIYEENLQLLAPYSHGIMLYNSA</sequence>
<proteinExistence type="predicted"/>
<dbReference type="Proteomes" id="UP000006729">
    <property type="component" value="Chromosome 2"/>
</dbReference>